<dbReference type="EMBL" id="CP001349">
    <property type="protein sequence ID" value="ACL59974.1"/>
    <property type="molecule type" value="Genomic_DNA"/>
</dbReference>
<name>B8IJW1_METNO</name>
<dbReference type="OrthoDB" id="165038at2"/>
<reference evidence="3 4" key="1">
    <citation type="submission" date="2009-01" db="EMBL/GenBank/DDBJ databases">
        <title>Complete sequence of chromosome of Methylobacterium nodulans ORS 2060.</title>
        <authorList>
            <consortium name="US DOE Joint Genome Institute"/>
            <person name="Lucas S."/>
            <person name="Copeland A."/>
            <person name="Lapidus A."/>
            <person name="Glavina del Rio T."/>
            <person name="Dalin E."/>
            <person name="Tice H."/>
            <person name="Bruce D."/>
            <person name="Goodwin L."/>
            <person name="Pitluck S."/>
            <person name="Sims D."/>
            <person name="Brettin T."/>
            <person name="Detter J.C."/>
            <person name="Han C."/>
            <person name="Larimer F."/>
            <person name="Land M."/>
            <person name="Hauser L."/>
            <person name="Kyrpides N."/>
            <person name="Ivanova N."/>
            <person name="Marx C.J."/>
            <person name="Richardson P."/>
        </authorList>
    </citation>
    <scope>NUCLEOTIDE SEQUENCE [LARGE SCALE GENOMIC DNA]</scope>
    <source>
        <strain evidence="4">LMG 21967 / CNCM I-2342 / ORS 2060</strain>
    </source>
</reference>
<dbReference type="eggNOG" id="COG2161">
    <property type="taxonomic scope" value="Bacteria"/>
</dbReference>
<dbReference type="NCBIfam" id="TIGR01552">
    <property type="entry name" value="phd_fam"/>
    <property type="match status" value="1"/>
</dbReference>
<keyword evidence="4" id="KW-1185">Reference proteome</keyword>
<dbReference type="Gene3D" id="3.40.1620.10">
    <property type="entry name" value="YefM-like domain"/>
    <property type="match status" value="1"/>
</dbReference>
<comment type="similarity">
    <text evidence="1 2">Belongs to the phD/YefM antitoxin family.</text>
</comment>
<accession>B8IJW1</accession>
<evidence type="ECO:0000256" key="2">
    <source>
        <dbReference type="RuleBase" id="RU362080"/>
    </source>
</evidence>
<dbReference type="InterPro" id="IPR006442">
    <property type="entry name" value="Antitoxin_Phd/YefM"/>
</dbReference>
<dbReference type="SUPFAM" id="SSF143120">
    <property type="entry name" value="YefM-like"/>
    <property type="match status" value="1"/>
</dbReference>
<evidence type="ECO:0000313" key="3">
    <source>
        <dbReference type="EMBL" id="ACL59974.1"/>
    </source>
</evidence>
<protein>
    <recommendedName>
        <fullName evidence="2">Antitoxin</fullName>
    </recommendedName>
</protein>
<proteinExistence type="inferred from homology"/>
<evidence type="ECO:0000256" key="1">
    <source>
        <dbReference type="ARBA" id="ARBA00009981"/>
    </source>
</evidence>
<dbReference type="Proteomes" id="UP000008207">
    <property type="component" value="Chromosome"/>
</dbReference>
<organism evidence="3 4">
    <name type="scientific">Methylobacterium nodulans (strain LMG 21967 / CNCM I-2342 / ORS 2060)</name>
    <dbReference type="NCBI Taxonomy" id="460265"/>
    <lineage>
        <taxon>Bacteria</taxon>
        <taxon>Pseudomonadati</taxon>
        <taxon>Pseudomonadota</taxon>
        <taxon>Alphaproteobacteria</taxon>
        <taxon>Hyphomicrobiales</taxon>
        <taxon>Methylobacteriaceae</taxon>
        <taxon>Methylobacterium</taxon>
    </lineage>
</organism>
<evidence type="ECO:0000313" key="4">
    <source>
        <dbReference type="Proteomes" id="UP000008207"/>
    </source>
</evidence>
<sequence length="86" mass="9928">MRQFSTVELTQQIGTVTHIASKEPVVITQHRKPRFVLMSIEDFERMQAQGRPRRVYGVGETPPELADLLATELERRINDKATDYDD</sequence>
<dbReference type="HOGENOM" id="CLU_172502_0_0_5"/>
<dbReference type="KEGG" id="mno:Mnod_5128"/>
<gene>
    <name evidence="3" type="ordered locus">Mnod_5128</name>
</gene>
<dbReference type="STRING" id="460265.Mnod_5128"/>
<dbReference type="RefSeq" id="WP_015931592.1">
    <property type="nucleotide sequence ID" value="NC_011894.1"/>
</dbReference>
<comment type="function">
    <text evidence="2">Antitoxin component of a type II toxin-antitoxin (TA) system.</text>
</comment>
<dbReference type="AlphaFoldDB" id="B8IJW1"/>
<dbReference type="InterPro" id="IPR036165">
    <property type="entry name" value="YefM-like_sf"/>
</dbReference>
<dbReference type="Pfam" id="PF02604">
    <property type="entry name" value="PhdYeFM_antitox"/>
    <property type="match status" value="1"/>
</dbReference>